<sequence>MTQPPNQPPSGGFGAPQDPRQGGAQQPPGGPPQPPAQQPPAAPQPGRPQPGYGYPQTPPPAGPYGQPAQPQQSGSYQQPGPYGQQPGPYGQPQQPGPYGNQPQYGYPQQPPTQPQFPAGGGGGRGGRKKLVVVVAAAVAALLVAGGVTYAVVGGDDGGKKPESKNKDPKPSASVPADPGTGDGDGNEGKEDLNKGRKPGEAKVLWYKEAPKVPGSGGDAPGMWIEGDTVVKAAYKQLFAYEVGSGDVAWNPITFPQKICAATEKATDDGKIVVAFKDSAKSSAKCNQLQVIDLKTGDKGWGKPVKEEGLFDFASQSTLTLVGDVLMVGRDQSGTALRMSDGKKLYVSEKKDEGTCFPNGFAAEGKKLVRALSCGASTDNEHDELQQLDPRTGRALWTKKFPKGWRVKKLYSVSPTVVYLENEDKNKWNVSVLKPNSDETRSELVTKDGFAPECESSILSRDLTGCLGAVNDDKYLYLPTDEKSGANEVVAFSLSTGKEAWRVKSPLEETMLPLKAEDGELISYVTPSYASGGRVVSIATSGSHTPKTLLQHPKGTAKIESGFYSKAVDYVDGRFYISTTSITGTSGRSKLMLAYGK</sequence>
<keyword evidence="2" id="KW-0812">Transmembrane</keyword>
<dbReference type="AlphaFoldDB" id="A0A7T4PGE3"/>
<name>A0A7T4PGE3_9ACTN</name>
<feature type="region of interest" description="Disordered" evidence="1">
    <location>
        <begin position="1"/>
        <end position="126"/>
    </location>
</feature>
<accession>A0A7T4PGE3</accession>
<dbReference type="InterPro" id="IPR015943">
    <property type="entry name" value="WD40/YVTN_repeat-like_dom_sf"/>
</dbReference>
<reference evidence="4 5" key="1">
    <citation type="submission" date="2020-12" db="EMBL/GenBank/DDBJ databases">
        <title>Identification and biosynthesis of polyene macrolides produced by Streptomyces alfalfae Men-myco-93-63.</title>
        <authorList>
            <person name="Liu D."/>
            <person name="Li Y."/>
            <person name="Liu L."/>
            <person name="Han X."/>
            <person name="Shen F."/>
        </authorList>
    </citation>
    <scope>NUCLEOTIDE SEQUENCE [LARGE SCALE GENOMIC DNA]</scope>
    <source>
        <strain evidence="4 5">Men-myco-93-63</strain>
    </source>
</reference>
<evidence type="ECO:0000259" key="3">
    <source>
        <dbReference type="Pfam" id="PF13360"/>
    </source>
</evidence>
<feature type="transmembrane region" description="Helical" evidence="2">
    <location>
        <begin position="130"/>
        <end position="152"/>
    </location>
</feature>
<dbReference type="RefSeq" id="WP_198502844.1">
    <property type="nucleotide sequence ID" value="NZ_CP065959.1"/>
</dbReference>
<dbReference type="PANTHER" id="PTHR34512">
    <property type="entry name" value="CELL SURFACE PROTEIN"/>
    <property type="match status" value="1"/>
</dbReference>
<evidence type="ECO:0000313" key="4">
    <source>
        <dbReference type="EMBL" id="QQC89753.1"/>
    </source>
</evidence>
<dbReference type="Gene3D" id="2.130.10.10">
    <property type="entry name" value="YVTN repeat-like/Quinoprotein amine dehydrogenase"/>
    <property type="match status" value="1"/>
</dbReference>
<dbReference type="Pfam" id="PF13360">
    <property type="entry name" value="PQQ_2"/>
    <property type="match status" value="2"/>
</dbReference>
<proteinExistence type="predicted"/>
<keyword evidence="2" id="KW-1133">Transmembrane helix</keyword>
<feature type="region of interest" description="Disordered" evidence="1">
    <location>
        <begin position="154"/>
        <end position="210"/>
    </location>
</feature>
<dbReference type="Proteomes" id="UP000596130">
    <property type="component" value="Chromosome"/>
</dbReference>
<evidence type="ECO:0000256" key="1">
    <source>
        <dbReference type="SAM" id="MobiDB-lite"/>
    </source>
</evidence>
<feature type="compositionally biased region" description="Low complexity" evidence="1">
    <location>
        <begin position="63"/>
        <end position="107"/>
    </location>
</feature>
<dbReference type="InterPro" id="IPR011047">
    <property type="entry name" value="Quinoprotein_ADH-like_sf"/>
</dbReference>
<feature type="compositionally biased region" description="Basic and acidic residues" evidence="1">
    <location>
        <begin position="156"/>
        <end position="169"/>
    </location>
</feature>
<feature type="compositionally biased region" description="Pro residues" evidence="1">
    <location>
        <begin position="28"/>
        <end position="48"/>
    </location>
</feature>
<evidence type="ECO:0000256" key="2">
    <source>
        <dbReference type="SAM" id="Phobius"/>
    </source>
</evidence>
<feature type="domain" description="Pyrrolo-quinoline quinone repeat" evidence="3">
    <location>
        <begin position="219"/>
        <end position="344"/>
    </location>
</feature>
<evidence type="ECO:0000313" key="5">
    <source>
        <dbReference type="Proteomes" id="UP000596130"/>
    </source>
</evidence>
<feature type="compositionally biased region" description="Basic and acidic residues" evidence="1">
    <location>
        <begin position="186"/>
        <end position="200"/>
    </location>
</feature>
<dbReference type="InterPro" id="IPR002372">
    <property type="entry name" value="PQQ_rpt_dom"/>
</dbReference>
<organism evidence="4 5">
    <name type="scientific">Streptomyces alfalfae</name>
    <dbReference type="NCBI Taxonomy" id="1642299"/>
    <lineage>
        <taxon>Bacteria</taxon>
        <taxon>Bacillati</taxon>
        <taxon>Actinomycetota</taxon>
        <taxon>Actinomycetes</taxon>
        <taxon>Kitasatosporales</taxon>
        <taxon>Streptomycetaceae</taxon>
        <taxon>Streptomyces</taxon>
    </lineage>
</organism>
<protein>
    <submittedName>
        <fullName evidence="4">PQQ-binding-like beta-propeller repeat protein</fullName>
    </submittedName>
</protein>
<keyword evidence="2" id="KW-0472">Membrane</keyword>
<gene>
    <name evidence="4" type="ORF">I8755_15995</name>
</gene>
<feature type="compositionally biased region" description="Low complexity" evidence="1">
    <location>
        <begin position="15"/>
        <end position="27"/>
    </location>
</feature>
<dbReference type="EMBL" id="CP065959">
    <property type="protein sequence ID" value="QQC89753.1"/>
    <property type="molecule type" value="Genomic_DNA"/>
</dbReference>
<dbReference type="PANTHER" id="PTHR34512:SF30">
    <property type="entry name" value="OUTER MEMBRANE PROTEIN ASSEMBLY FACTOR BAMB"/>
    <property type="match status" value="1"/>
</dbReference>
<feature type="domain" description="Pyrrolo-quinoline quinone repeat" evidence="3">
    <location>
        <begin position="382"/>
        <end position="509"/>
    </location>
</feature>
<dbReference type="SUPFAM" id="SSF50998">
    <property type="entry name" value="Quinoprotein alcohol dehydrogenase-like"/>
    <property type="match status" value="1"/>
</dbReference>